<dbReference type="InterPro" id="IPR000160">
    <property type="entry name" value="GGDEF_dom"/>
</dbReference>
<name>A0A6M4A2X3_9BURK</name>
<keyword evidence="3" id="KW-1185">Reference proteome</keyword>
<dbReference type="Gene3D" id="3.30.70.270">
    <property type="match status" value="1"/>
</dbReference>
<sequence>MDLDYFKQINDTLGHDGGDRVLCHFVAHGGGGVCGC</sequence>
<dbReference type="KEGG" id="upi:EJG51_002550"/>
<dbReference type="InterPro" id="IPR043128">
    <property type="entry name" value="Rev_trsase/Diguanyl_cyclase"/>
</dbReference>
<accession>A0A6M4A2X3</accession>
<dbReference type="SUPFAM" id="SSF55073">
    <property type="entry name" value="Nucleotide cyclase"/>
    <property type="match status" value="1"/>
</dbReference>
<evidence type="ECO:0000313" key="3">
    <source>
        <dbReference type="Proteomes" id="UP000274350"/>
    </source>
</evidence>
<protein>
    <submittedName>
        <fullName evidence="2">Diguanylate cyclase</fullName>
    </submittedName>
</protein>
<evidence type="ECO:0000259" key="1">
    <source>
        <dbReference type="PROSITE" id="PS50887"/>
    </source>
</evidence>
<gene>
    <name evidence="2" type="ORF">EJG51_002550</name>
</gene>
<dbReference type="Proteomes" id="UP000274350">
    <property type="component" value="Chromosome"/>
</dbReference>
<dbReference type="EMBL" id="CP051152">
    <property type="protein sequence ID" value="QJQ04917.1"/>
    <property type="molecule type" value="Genomic_DNA"/>
</dbReference>
<evidence type="ECO:0000313" key="2">
    <source>
        <dbReference type="EMBL" id="QJQ04917.1"/>
    </source>
</evidence>
<dbReference type="AlphaFoldDB" id="A0A6M4A2X3"/>
<reference evidence="2 3" key="1">
    <citation type="journal article" date="2019" name="Int. J. Syst. Evol. Microbiol.">
        <title>Undibacterium piscinae sp. nov., isolated from Korean shiner intestine.</title>
        <authorList>
            <person name="Lee S.Y."/>
            <person name="Kang W."/>
            <person name="Kim P.S."/>
            <person name="Kim H.S."/>
            <person name="Sung H."/>
            <person name="Shin N.R."/>
            <person name="Whon T.W."/>
            <person name="Yun J.H."/>
            <person name="Lee J.Y."/>
            <person name="Lee J.Y."/>
            <person name="Jung M.J."/>
            <person name="Jeong Y.S."/>
            <person name="Tak E.J."/>
            <person name="Han J.E."/>
            <person name="Hyun D.W."/>
            <person name="Kang M.S."/>
            <person name="Lee K.E."/>
            <person name="Lee B.H."/>
            <person name="Bae J.W."/>
        </authorList>
    </citation>
    <scope>NUCLEOTIDE SEQUENCE [LARGE SCALE GENOMIC DNA]</scope>
    <source>
        <strain evidence="2 3">S11R28</strain>
    </source>
</reference>
<proteinExistence type="predicted"/>
<dbReference type="InterPro" id="IPR029787">
    <property type="entry name" value="Nucleotide_cyclase"/>
</dbReference>
<feature type="domain" description="GGDEF" evidence="1">
    <location>
        <begin position="1"/>
        <end position="36"/>
    </location>
</feature>
<organism evidence="2 3">
    <name type="scientific">Undibacterium piscinae</name>
    <dbReference type="NCBI Taxonomy" id="2495591"/>
    <lineage>
        <taxon>Bacteria</taxon>
        <taxon>Pseudomonadati</taxon>
        <taxon>Pseudomonadota</taxon>
        <taxon>Betaproteobacteria</taxon>
        <taxon>Burkholderiales</taxon>
        <taxon>Oxalobacteraceae</taxon>
        <taxon>Undibacterium</taxon>
    </lineage>
</organism>
<dbReference type="Pfam" id="PF00990">
    <property type="entry name" value="GGDEF"/>
    <property type="match status" value="1"/>
</dbReference>
<dbReference type="PROSITE" id="PS50887">
    <property type="entry name" value="GGDEF"/>
    <property type="match status" value="1"/>
</dbReference>